<name>A0A6J4KJG8_9CYAN</name>
<proteinExistence type="predicted"/>
<feature type="transmembrane region" description="Helical" evidence="1">
    <location>
        <begin position="20"/>
        <end position="41"/>
    </location>
</feature>
<keyword evidence="1" id="KW-1133">Transmembrane helix</keyword>
<protein>
    <submittedName>
        <fullName evidence="2">Uncharacterized protein</fullName>
    </submittedName>
</protein>
<keyword evidence="1" id="KW-0812">Transmembrane</keyword>
<sequence length="45" mass="4636">MSVESLLVCPKLAYSSGVISYLQSSFVACVGTAATASAVLLQKLE</sequence>
<dbReference type="AlphaFoldDB" id="A0A6J4KJG8"/>
<reference evidence="2" key="1">
    <citation type="submission" date="2020-02" db="EMBL/GenBank/DDBJ databases">
        <authorList>
            <person name="Meier V. D."/>
        </authorList>
    </citation>
    <scope>NUCLEOTIDE SEQUENCE</scope>
    <source>
        <strain evidence="2">AVDCRST_MAG92</strain>
    </source>
</reference>
<accession>A0A6J4KJG8</accession>
<gene>
    <name evidence="2" type="ORF">AVDCRST_MAG92-5606</name>
</gene>
<organism evidence="2">
    <name type="scientific">uncultured Coleofasciculus sp</name>
    <dbReference type="NCBI Taxonomy" id="1267456"/>
    <lineage>
        <taxon>Bacteria</taxon>
        <taxon>Bacillati</taxon>
        <taxon>Cyanobacteriota</taxon>
        <taxon>Cyanophyceae</taxon>
        <taxon>Coleofasciculales</taxon>
        <taxon>Coleofasciculaceae</taxon>
        <taxon>Coleofasciculus</taxon>
        <taxon>environmental samples</taxon>
    </lineage>
</organism>
<dbReference type="EMBL" id="CADCTM010000938">
    <property type="protein sequence ID" value="CAA9307886.1"/>
    <property type="molecule type" value="Genomic_DNA"/>
</dbReference>
<evidence type="ECO:0000313" key="2">
    <source>
        <dbReference type="EMBL" id="CAA9307886.1"/>
    </source>
</evidence>
<keyword evidence="1" id="KW-0472">Membrane</keyword>
<evidence type="ECO:0000256" key="1">
    <source>
        <dbReference type="SAM" id="Phobius"/>
    </source>
</evidence>